<feature type="transmembrane region" description="Helical" evidence="6">
    <location>
        <begin position="371"/>
        <end position="392"/>
    </location>
</feature>
<dbReference type="InterPro" id="IPR025857">
    <property type="entry name" value="MacB_PCD"/>
</dbReference>
<dbReference type="PANTHER" id="PTHR30572">
    <property type="entry name" value="MEMBRANE COMPONENT OF TRANSPORTER-RELATED"/>
    <property type="match status" value="1"/>
</dbReference>
<dbReference type="Proteomes" id="UP001202281">
    <property type="component" value="Unassembled WGS sequence"/>
</dbReference>
<reference evidence="9 10" key="1">
    <citation type="submission" date="2022-04" db="EMBL/GenBank/DDBJ databases">
        <title>Identification of a novel bacterium isolated from mangrove sediments.</title>
        <authorList>
            <person name="Pan X."/>
        </authorList>
    </citation>
    <scope>NUCLEOTIDE SEQUENCE [LARGE SCALE GENOMIC DNA]</scope>
    <source>
        <strain evidence="9 10">B2638</strain>
    </source>
</reference>
<dbReference type="Pfam" id="PF12704">
    <property type="entry name" value="MacB_PCD"/>
    <property type="match status" value="1"/>
</dbReference>
<evidence type="ECO:0000256" key="5">
    <source>
        <dbReference type="ARBA" id="ARBA00023136"/>
    </source>
</evidence>
<feature type="transmembrane region" description="Helical" evidence="6">
    <location>
        <begin position="283"/>
        <end position="307"/>
    </location>
</feature>
<feature type="domain" description="ABC3 transporter permease C-terminal" evidence="7">
    <location>
        <begin position="682"/>
        <end position="794"/>
    </location>
</feature>
<proteinExistence type="predicted"/>
<keyword evidence="2" id="KW-1003">Cell membrane</keyword>
<organism evidence="9 10">
    <name type="scientific">Novosphingobium beihaiensis</name>
    <dbReference type="NCBI Taxonomy" id="2930389"/>
    <lineage>
        <taxon>Bacteria</taxon>
        <taxon>Pseudomonadati</taxon>
        <taxon>Pseudomonadota</taxon>
        <taxon>Alphaproteobacteria</taxon>
        <taxon>Sphingomonadales</taxon>
        <taxon>Sphingomonadaceae</taxon>
        <taxon>Novosphingobium</taxon>
    </lineage>
</organism>
<comment type="caution">
    <text evidence="9">The sequence shown here is derived from an EMBL/GenBank/DDBJ whole genome shotgun (WGS) entry which is preliminary data.</text>
</comment>
<gene>
    <name evidence="9" type="ORF">MTR66_19885</name>
</gene>
<evidence type="ECO:0000256" key="4">
    <source>
        <dbReference type="ARBA" id="ARBA00022989"/>
    </source>
</evidence>
<keyword evidence="10" id="KW-1185">Reference proteome</keyword>
<evidence type="ECO:0000313" key="9">
    <source>
        <dbReference type="EMBL" id="MCJ2189062.1"/>
    </source>
</evidence>
<feature type="transmembrane region" description="Helical" evidence="6">
    <location>
        <begin position="675"/>
        <end position="697"/>
    </location>
</feature>
<sequence length="801" mass="86318">MNRFALLTLYRSLTRHRLYALLNIGGLALGLAVFLVLGLYVRFETSYEKWLPHHQQIYLVQTDWHMENSPFNGAYPNTMGGLLDELKQDFPSLTGTRIEPVPFTVIRNGIGVSEDGARVDSDFSKVFDLQMVQGSLASALAAPANVLIDETVAQKYFGATNPVGQTMTLRVNGEQGSYRVAGVFKTLPKATDLVFSILVPLPPHANEDNWHHWGSTSLYTYLRFATPAAAHTFEAKLDDFADRHGKADIGEHASKTLQLRLLPIARRHLTPAGMQAASAKQTVVTLGIVGTLALLIAIVNYINLATARAGLRAREVAMRKVLGASRAVLVRQFIGEAILMAAIAGLISLAMAELGLPLVNAAGGLSLAIPYSLAVPALAVLVVLVGIGAGFYPAVLLSRFPAASVLSSSRAPGGGQAGSRAREILVIFQFALAIAFVIGTLVLGAQIAHVRNADLGFKRDGLIIVRSLAETESQRGKLMTAFEKLPMIRSVTLGGSNAGGSGNNNADNVPLPGQPGPGPSLRWISVGKAFFSTYGAHLIAGRVFDDEHGSDDSTHRGRNDTRNIVINRQAVAVLGFASPQAAVGQIVGKGNPRKIIGVIDDMRFFSPRVPMDATYYLYSPRTQGFAVATLRYSGDLRTAMAAVKRVWQQIAPEIPFDAASADQRLDELYKADDNAAHLFTIGAVLAVLIGCVGLWGLASFNTARRIKEIGIRKTLGASSFDVVKLLVRQFLRPVLIANLFAWPLAWLALRRWLAGFDDAITLSPLYFLAATMLALLIAVLTVITQSLRAARTAPAWALRHE</sequence>
<evidence type="ECO:0000256" key="2">
    <source>
        <dbReference type="ARBA" id="ARBA00022475"/>
    </source>
</evidence>
<feature type="transmembrane region" description="Helical" evidence="6">
    <location>
        <begin position="734"/>
        <end position="753"/>
    </location>
</feature>
<feature type="transmembrane region" description="Helical" evidence="6">
    <location>
        <begin position="328"/>
        <end position="351"/>
    </location>
</feature>
<evidence type="ECO:0000313" key="10">
    <source>
        <dbReference type="Proteomes" id="UP001202281"/>
    </source>
</evidence>
<dbReference type="Pfam" id="PF02687">
    <property type="entry name" value="FtsX"/>
    <property type="match status" value="2"/>
</dbReference>
<comment type="subcellular location">
    <subcellularLocation>
        <location evidence="1">Cell membrane</location>
        <topology evidence="1">Multi-pass membrane protein</topology>
    </subcellularLocation>
</comment>
<feature type="domain" description="MacB-like periplasmic core" evidence="8">
    <location>
        <begin position="21"/>
        <end position="238"/>
    </location>
</feature>
<accession>A0ABT0BVK4</accession>
<evidence type="ECO:0000259" key="8">
    <source>
        <dbReference type="Pfam" id="PF12704"/>
    </source>
</evidence>
<dbReference type="EMBL" id="JALHLG010000060">
    <property type="protein sequence ID" value="MCJ2189062.1"/>
    <property type="molecule type" value="Genomic_DNA"/>
</dbReference>
<dbReference type="RefSeq" id="WP_243924243.1">
    <property type="nucleotide sequence ID" value="NZ_JALHLG010000060.1"/>
</dbReference>
<feature type="transmembrane region" description="Helical" evidence="6">
    <location>
        <begin position="424"/>
        <end position="445"/>
    </location>
</feature>
<feature type="transmembrane region" description="Helical" evidence="6">
    <location>
        <begin position="765"/>
        <end position="783"/>
    </location>
</feature>
<evidence type="ECO:0000259" key="7">
    <source>
        <dbReference type="Pfam" id="PF02687"/>
    </source>
</evidence>
<evidence type="ECO:0000256" key="6">
    <source>
        <dbReference type="SAM" id="Phobius"/>
    </source>
</evidence>
<feature type="domain" description="ABC3 transporter permease C-terminal" evidence="7">
    <location>
        <begin position="288"/>
        <end position="400"/>
    </location>
</feature>
<dbReference type="PANTHER" id="PTHR30572:SF18">
    <property type="entry name" value="ABC-TYPE MACROLIDE FAMILY EXPORT SYSTEM PERMEASE COMPONENT 2"/>
    <property type="match status" value="1"/>
</dbReference>
<keyword evidence="3 6" id="KW-0812">Transmembrane</keyword>
<name>A0ABT0BVK4_9SPHN</name>
<evidence type="ECO:0000256" key="1">
    <source>
        <dbReference type="ARBA" id="ARBA00004651"/>
    </source>
</evidence>
<dbReference type="InterPro" id="IPR003838">
    <property type="entry name" value="ABC3_permease_C"/>
</dbReference>
<keyword evidence="5 6" id="KW-0472">Membrane</keyword>
<feature type="transmembrane region" description="Helical" evidence="6">
    <location>
        <begin position="20"/>
        <end position="41"/>
    </location>
</feature>
<evidence type="ECO:0000256" key="3">
    <source>
        <dbReference type="ARBA" id="ARBA00022692"/>
    </source>
</evidence>
<dbReference type="InterPro" id="IPR050250">
    <property type="entry name" value="Macrolide_Exporter_MacB"/>
</dbReference>
<protein>
    <submittedName>
        <fullName evidence="9">ABC transporter permease</fullName>
    </submittedName>
</protein>
<keyword evidence="4 6" id="KW-1133">Transmembrane helix</keyword>